<evidence type="ECO:0000256" key="4">
    <source>
        <dbReference type="ARBA" id="ARBA00022605"/>
    </source>
</evidence>
<accession>A0A1F7WN41</accession>
<evidence type="ECO:0000256" key="1">
    <source>
        <dbReference type="ARBA" id="ARBA00004864"/>
    </source>
</evidence>
<dbReference type="Pfam" id="PF07991">
    <property type="entry name" value="KARI_N"/>
    <property type="match status" value="1"/>
</dbReference>
<dbReference type="Gene3D" id="3.40.50.720">
    <property type="entry name" value="NAD(P)-binding Rossmann-like Domain"/>
    <property type="match status" value="1"/>
</dbReference>
<dbReference type="GO" id="GO:0009097">
    <property type="term" value="P:isoleucine biosynthetic process"/>
    <property type="evidence" value="ECO:0007669"/>
    <property type="project" value="UniProtKB-UniRule"/>
</dbReference>
<keyword evidence="5 7" id="KW-0560">Oxidoreductase</keyword>
<dbReference type="EMBL" id="MGFH01000152">
    <property type="protein sequence ID" value="OGM03957.1"/>
    <property type="molecule type" value="Genomic_DNA"/>
</dbReference>
<dbReference type="SUPFAM" id="SSF51735">
    <property type="entry name" value="NAD(P)-binding Rossmann-fold domains"/>
    <property type="match status" value="1"/>
</dbReference>
<gene>
    <name evidence="10" type="ORF">A2008_06865</name>
</gene>
<comment type="pathway">
    <text evidence="2">Amino-acid biosynthesis; L-isoleucine biosynthesis; L-isoleucine from 2-oxobutanoate: step 2/4.</text>
</comment>
<protein>
    <recommendedName>
        <fullName evidence="12">Ketol-acid reductoisomerase</fullName>
    </recommendedName>
</protein>
<dbReference type="GO" id="GO:0009099">
    <property type="term" value="P:L-valine biosynthetic process"/>
    <property type="evidence" value="ECO:0007669"/>
    <property type="project" value="UniProtKB-UniRule"/>
</dbReference>
<dbReference type="PROSITE" id="PS51851">
    <property type="entry name" value="KARI_C"/>
    <property type="match status" value="1"/>
</dbReference>
<feature type="binding site" evidence="7">
    <location>
        <position position="194"/>
    </location>
    <ligand>
        <name>Mg(2+)</name>
        <dbReference type="ChEBI" id="CHEBI:18420"/>
        <label>1</label>
    </ligand>
</feature>
<dbReference type="PANTHER" id="PTHR21371">
    <property type="entry name" value="KETOL-ACID REDUCTOISOMERASE, MITOCHONDRIAL"/>
    <property type="match status" value="1"/>
</dbReference>
<dbReference type="Proteomes" id="UP000178735">
    <property type="component" value="Unassembled WGS sequence"/>
</dbReference>
<dbReference type="SUPFAM" id="SSF48179">
    <property type="entry name" value="6-phosphogluconate dehydrogenase C-terminal domain-like"/>
    <property type="match status" value="1"/>
</dbReference>
<feature type="domain" description="KARI N-terminal Rossmann" evidence="8">
    <location>
        <begin position="1"/>
        <end position="185"/>
    </location>
</feature>
<evidence type="ECO:0000256" key="6">
    <source>
        <dbReference type="ARBA" id="ARBA00023304"/>
    </source>
</evidence>
<dbReference type="UniPathway" id="UPA00049">
    <property type="reaction ID" value="UER00060"/>
</dbReference>
<comment type="pathway">
    <text evidence="1">Amino-acid biosynthesis; L-valine biosynthesis; L-valine from pyruvate: step 2/4.</text>
</comment>
<comment type="caution">
    <text evidence="7">Lacks conserved residue(s) required for the propagation of feature annotation.</text>
</comment>
<evidence type="ECO:0000259" key="8">
    <source>
        <dbReference type="PROSITE" id="PS51850"/>
    </source>
</evidence>
<evidence type="ECO:0000313" key="10">
    <source>
        <dbReference type="EMBL" id="OGM03957.1"/>
    </source>
</evidence>
<evidence type="ECO:0000313" key="11">
    <source>
        <dbReference type="Proteomes" id="UP000178735"/>
    </source>
</evidence>
<comment type="similarity">
    <text evidence="3 7">Belongs to the ketol-acid reductoisomerase family.</text>
</comment>
<name>A0A1F7WN41_9BACT</name>
<feature type="binding site" evidence="7">
    <location>
        <position position="198"/>
    </location>
    <ligand>
        <name>Mg(2+)</name>
        <dbReference type="ChEBI" id="CHEBI:18420"/>
        <label>1</label>
    </ligand>
</feature>
<feature type="binding site" evidence="7">
    <location>
        <position position="194"/>
    </location>
    <ligand>
        <name>Mg(2+)</name>
        <dbReference type="ChEBI" id="CHEBI:18420"/>
        <label>2</label>
    </ligand>
</feature>
<dbReference type="GO" id="GO:0004455">
    <property type="term" value="F:ketol-acid reductoisomerase activity"/>
    <property type="evidence" value="ECO:0007669"/>
    <property type="project" value="UniProtKB-UniRule"/>
</dbReference>
<organism evidence="10 11">
    <name type="scientific">Candidatus Wallbacteria bacterium GWC2_49_35</name>
    <dbReference type="NCBI Taxonomy" id="1817813"/>
    <lineage>
        <taxon>Bacteria</taxon>
        <taxon>Candidatus Walliibacteriota</taxon>
    </lineage>
</organism>
<keyword evidence="7" id="KW-0479">Metal-binding</keyword>
<reference evidence="10 11" key="1">
    <citation type="journal article" date="2016" name="Nat. Commun.">
        <title>Thousands of microbial genomes shed light on interconnected biogeochemical processes in an aquifer system.</title>
        <authorList>
            <person name="Anantharaman K."/>
            <person name="Brown C.T."/>
            <person name="Hug L.A."/>
            <person name="Sharon I."/>
            <person name="Castelle C.J."/>
            <person name="Probst A.J."/>
            <person name="Thomas B.C."/>
            <person name="Singh A."/>
            <person name="Wilkins M.J."/>
            <person name="Karaoz U."/>
            <person name="Brodie E.L."/>
            <person name="Williams K.H."/>
            <person name="Hubbard S.S."/>
            <person name="Banfield J.F."/>
        </authorList>
    </citation>
    <scope>NUCLEOTIDE SEQUENCE [LARGE SCALE GENOMIC DNA]</scope>
</reference>
<evidence type="ECO:0000259" key="9">
    <source>
        <dbReference type="PROSITE" id="PS51851"/>
    </source>
</evidence>
<dbReference type="GO" id="GO:0046872">
    <property type="term" value="F:metal ion binding"/>
    <property type="evidence" value="ECO:0007669"/>
    <property type="project" value="UniProtKB-UniRule"/>
</dbReference>
<dbReference type="InterPro" id="IPR013116">
    <property type="entry name" value="KARI_N"/>
</dbReference>
<dbReference type="PROSITE" id="PS51850">
    <property type="entry name" value="KARI_N"/>
    <property type="match status" value="1"/>
</dbReference>
<dbReference type="AlphaFoldDB" id="A0A1F7WN41"/>
<dbReference type="InterPro" id="IPR036291">
    <property type="entry name" value="NAD(P)-bd_dom_sf"/>
</dbReference>
<evidence type="ECO:0000256" key="2">
    <source>
        <dbReference type="ARBA" id="ARBA00004885"/>
    </source>
</evidence>
<dbReference type="STRING" id="1817813.A2008_06865"/>
<dbReference type="Pfam" id="PF01450">
    <property type="entry name" value="KARI_C"/>
    <property type="match status" value="1"/>
</dbReference>
<keyword evidence="4 7" id="KW-0028">Amino-acid biosynthesis</keyword>
<evidence type="ECO:0000256" key="5">
    <source>
        <dbReference type="ARBA" id="ARBA00023002"/>
    </source>
</evidence>
<dbReference type="InterPro" id="IPR000506">
    <property type="entry name" value="KARI_C"/>
</dbReference>
<dbReference type="UniPathway" id="UPA00047">
    <property type="reaction ID" value="UER00056"/>
</dbReference>
<dbReference type="InterPro" id="IPR008927">
    <property type="entry name" value="6-PGluconate_DH-like_C_sf"/>
</dbReference>
<evidence type="ECO:0008006" key="12">
    <source>
        <dbReference type="Google" id="ProtNLM"/>
    </source>
</evidence>
<dbReference type="InterPro" id="IPR013023">
    <property type="entry name" value="KARI"/>
</dbReference>
<keyword evidence="7" id="KW-0460">Magnesium</keyword>
<sequence length="334" mass="37045">MKKIKNDGAAGAVPKKNSKQPLIASIGFGSMAGAICSNLRDSGIKVVIGSRNARSASAKKAFSENFDVTTISRAVKACDYALIAIPDLQIRDFFKKNGLDIFNGKCIILCHGLSFFYHPLSFPDDCDIILISPNAIANKLRENYASGIGDYALCAVLRDKSKKASKKLKYICDGLKISKNRLIQSKLKDEVFSDLFAEQSLLVGGILALTLSSFETMCEAGLSEEAAYLSTFHEIKYIVEAMNELGIKDFIAKISDVARIGSIRAFFESGLKDRIKHEFKRIYGDIESHRFYNNFINPSPEGVGGESQYQKQLNGILNSKLCEAYERFKRKNRQ</sequence>
<evidence type="ECO:0000256" key="3">
    <source>
        <dbReference type="ARBA" id="ARBA00010318"/>
    </source>
</evidence>
<proteinExistence type="inferred from homology"/>
<feature type="domain" description="KARI C-terminal knotted" evidence="9">
    <location>
        <begin position="186"/>
        <end position="334"/>
    </location>
</feature>
<comment type="caution">
    <text evidence="10">The sequence shown here is derived from an EMBL/GenBank/DDBJ whole genome shotgun (WGS) entry which is preliminary data.</text>
</comment>
<dbReference type="Gene3D" id="6.10.240.10">
    <property type="match status" value="1"/>
</dbReference>
<keyword evidence="6 7" id="KW-0100">Branched-chain amino acid biosynthesis</keyword>
<evidence type="ECO:0000256" key="7">
    <source>
        <dbReference type="PROSITE-ProRule" id="PRU01198"/>
    </source>
</evidence>